<dbReference type="AlphaFoldDB" id="A0A517I1P7"/>
<dbReference type="Proteomes" id="UP000317713">
    <property type="component" value="Chromosome"/>
</dbReference>
<dbReference type="EMBL" id="CP042161">
    <property type="protein sequence ID" value="QDS32817.1"/>
    <property type="molecule type" value="Genomic_DNA"/>
</dbReference>
<dbReference type="Pfam" id="PF03691">
    <property type="entry name" value="UPF0167"/>
    <property type="match status" value="1"/>
</dbReference>
<evidence type="ECO:0000313" key="3">
    <source>
        <dbReference type="Proteomes" id="UP000317713"/>
    </source>
</evidence>
<reference evidence="2 3" key="1">
    <citation type="submission" date="2019-07" db="EMBL/GenBank/DDBJ databases">
        <title>Characterization of Brevibacillus brevis HK544, as a potential biocontrol agent.</title>
        <authorList>
            <person name="Kim H."/>
        </authorList>
    </citation>
    <scope>NUCLEOTIDE SEQUENCE [LARGE SCALE GENOMIC DNA]</scope>
    <source>
        <strain evidence="2 3">HK544</strain>
    </source>
</reference>
<gene>
    <name evidence="2" type="ORF">FPS98_01825</name>
</gene>
<dbReference type="InterPro" id="IPR005363">
    <property type="entry name" value="UPF0167"/>
</dbReference>
<sequence length="196" mass="22877">MNNLPIFKYQPNAYDIGIFKKVPAQKCSICNKETEYIYMGPFYSIDEVDNVCPWCIYEGTATKQHNGVLQAAVEYKDKLLSVTYDDEFNQYMYFMGYDEVEQFKDDKLEELLFHTPGYISWQEPQWLSHCDEFCAFIGYVNKSEISAMKIDLRDEELLTLKGNYGIDALDQVSDDSGIYLFQCLKCGQHRVHIDHT</sequence>
<dbReference type="RefSeq" id="WP_144613020.1">
    <property type="nucleotide sequence ID" value="NZ_CP042161.1"/>
</dbReference>
<proteinExistence type="inferred from homology"/>
<name>A0A517I1P7_BREBE</name>
<comment type="similarity">
    <text evidence="1">Belongs to the UPF0167 family.</text>
</comment>
<protein>
    <submittedName>
        <fullName evidence="2">CbrC family protein</fullName>
    </submittedName>
</protein>
<organism evidence="2 3">
    <name type="scientific">Brevibacillus brevis</name>
    <name type="common">Bacillus brevis</name>
    <dbReference type="NCBI Taxonomy" id="1393"/>
    <lineage>
        <taxon>Bacteria</taxon>
        <taxon>Bacillati</taxon>
        <taxon>Bacillota</taxon>
        <taxon>Bacilli</taxon>
        <taxon>Bacillales</taxon>
        <taxon>Paenibacillaceae</taxon>
        <taxon>Brevibacillus</taxon>
    </lineage>
</organism>
<accession>A0A517I1P7</accession>
<evidence type="ECO:0000256" key="1">
    <source>
        <dbReference type="ARBA" id="ARBA00008525"/>
    </source>
</evidence>
<evidence type="ECO:0000313" key="2">
    <source>
        <dbReference type="EMBL" id="QDS32817.1"/>
    </source>
</evidence>